<evidence type="ECO:0000256" key="3">
    <source>
        <dbReference type="ARBA" id="ARBA00022525"/>
    </source>
</evidence>
<keyword evidence="8" id="KW-0326">Glycosidase</keyword>
<sequence>MLRGRSIFAAVTVAALLVTATGGTALSSSATPSRGASAAAATQGCGKTPTLRSGTQSMQSGGRTRSFILRIPDVYNNNNPYRLIFGFHWRGGTANDVDSGGSSGFTWSYYGLRQLANNTAIFVAPQGLNNGWANSGGEDLTFVDDLIRLIEADLCVDTTQRFAGGFSYGGGMSYALACARATVFRAVAVYSGAQLSGCGGGTQPIAYIGLHGLRDDVLNISLGRSLRDTFVRNNGCTPQNPPEPAQGSLSHIVTAYSGCRSGYPVVWAAFDGGHTPGPVDGSTADDGARTWTKAVVWNFFNQFQGGTNDTTPPTAPTGLAASGTTAGGTNLSWTASTDDVGVSGYDILRAPGATGGTFTQAGTSATTSFSDTGLTPSTTYRYQVRARDAAGNLSPVSGTVQVTTSGGGTTGACTATPTVQTQWGTGYVIQPLTITNTSTSTITGWTVTFTLPAGHTLTGSWNATVTTSGQTVTARSMSFNGTLAPGAATTSLGFQAGRPGGDTALPSGYACTSP</sequence>
<reference evidence="15 16" key="1">
    <citation type="submission" date="2018-03" db="EMBL/GenBank/DDBJ databases">
        <title>Genomic Encyclopedia of Type Strains, Phase III (KMG-III): the genomes of soil and plant-associated and newly described type strains.</title>
        <authorList>
            <person name="Whitman W."/>
        </authorList>
    </citation>
    <scope>NUCLEOTIDE SEQUENCE [LARGE SCALE GENOMIC DNA]</scope>
    <source>
        <strain evidence="15 16">CGMCC 4.7104</strain>
    </source>
</reference>
<dbReference type="GO" id="GO:0004553">
    <property type="term" value="F:hydrolase activity, hydrolyzing O-glycosyl compounds"/>
    <property type="evidence" value="ECO:0007669"/>
    <property type="project" value="InterPro"/>
</dbReference>
<dbReference type="CDD" id="cd00063">
    <property type="entry name" value="FN3"/>
    <property type="match status" value="1"/>
</dbReference>
<comment type="function">
    <text evidence="10">Involved in degradation of plant cell walls. Hydrolyzes the feruloyl-arabinose ester bond in arabinoxylans, and the feruloyl-galactose ester bond in pectin. Active against paranitrophenyl-acetate, methyl ferulate and wheat arabinoxylan.</text>
</comment>
<dbReference type="Gene3D" id="2.60.40.290">
    <property type="match status" value="1"/>
</dbReference>
<dbReference type="Pfam" id="PF00041">
    <property type="entry name" value="fn3"/>
    <property type="match status" value="1"/>
</dbReference>
<dbReference type="PANTHER" id="PTHR38050:SF1">
    <property type="entry name" value="FERULOYL ESTERASE C"/>
    <property type="match status" value="1"/>
</dbReference>
<evidence type="ECO:0000256" key="8">
    <source>
        <dbReference type="ARBA" id="ARBA00023295"/>
    </source>
</evidence>
<proteinExistence type="inferred from homology"/>
<keyword evidence="16" id="KW-1185">Reference proteome</keyword>
<dbReference type="PROSITE" id="PS51173">
    <property type="entry name" value="CBM2"/>
    <property type="match status" value="1"/>
</dbReference>
<dbReference type="InterPro" id="IPR036116">
    <property type="entry name" value="FN3_sf"/>
</dbReference>
<comment type="subcellular location">
    <subcellularLocation>
        <location evidence="1">Secreted</location>
    </subcellularLocation>
</comment>
<dbReference type="Pfam" id="PF00553">
    <property type="entry name" value="CBM_2"/>
    <property type="match status" value="1"/>
</dbReference>
<feature type="region of interest" description="Disordered" evidence="11">
    <location>
        <begin position="26"/>
        <end position="61"/>
    </location>
</feature>
<organism evidence="15 16">
    <name type="scientific">Nonomuraea fuscirosea</name>
    <dbReference type="NCBI Taxonomy" id="1291556"/>
    <lineage>
        <taxon>Bacteria</taxon>
        <taxon>Bacillati</taxon>
        <taxon>Actinomycetota</taxon>
        <taxon>Actinomycetes</taxon>
        <taxon>Streptosporangiales</taxon>
        <taxon>Streptosporangiaceae</taxon>
        <taxon>Nonomuraea</taxon>
    </lineage>
</organism>
<dbReference type="OrthoDB" id="9767239at2"/>
<dbReference type="SMART" id="SM00637">
    <property type="entry name" value="CBD_II"/>
    <property type="match status" value="1"/>
</dbReference>
<feature type="compositionally biased region" description="Low complexity" evidence="11">
    <location>
        <begin position="310"/>
        <end position="329"/>
    </location>
</feature>
<name>A0A2T0MYD0_9ACTN</name>
<dbReference type="GO" id="GO:0005576">
    <property type="term" value="C:extracellular region"/>
    <property type="evidence" value="ECO:0007669"/>
    <property type="project" value="UniProtKB-SubCell"/>
</dbReference>
<dbReference type="SUPFAM" id="SSF49265">
    <property type="entry name" value="Fibronectin type III"/>
    <property type="match status" value="1"/>
</dbReference>
<evidence type="ECO:0000256" key="1">
    <source>
        <dbReference type="ARBA" id="ARBA00004613"/>
    </source>
</evidence>
<evidence type="ECO:0000313" key="15">
    <source>
        <dbReference type="EMBL" id="PRX64209.1"/>
    </source>
</evidence>
<dbReference type="InterPro" id="IPR043595">
    <property type="entry name" value="FaeB/C/D"/>
</dbReference>
<evidence type="ECO:0000256" key="10">
    <source>
        <dbReference type="ARBA" id="ARBA00025250"/>
    </source>
</evidence>
<dbReference type="GO" id="GO:0045493">
    <property type="term" value="P:xylan catabolic process"/>
    <property type="evidence" value="ECO:0007669"/>
    <property type="project" value="UniProtKB-KW"/>
</dbReference>
<keyword evidence="7" id="KW-0119">Carbohydrate metabolism</keyword>
<dbReference type="Proteomes" id="UP000238312">
    <property type="component" value="Unassembled WGS sequence"/>
</dbReference>
<dbReference type="AlphaFoldDB" id="A0A2T0MYD0"/>
<keyword evidence="6" id="KW-0378">Hydrolase</keyword>
<dbReference type="PANTHER" id="PTHR38050">
    <property type="match status" value="1"/>
</dbReference>
<dbReference type="Gene3D" id="3.40.50.1820">
    <property type="entry name" value="alpha/beta hydrolase"/>
    <property type="match status" value="1"/>
</dbReference>
<dbReference type="SMART" id="SM00060">
    <property type="entry name" value="FN3"/>
    <property type="match status" value="1"/>
</dbReference>
<evidence type="ECO:0000256" key="11">
    <source>
        <dbReference type="SAM" id="MobiDB-lite"/>
    </source>
</evidence>
<evidence type="ECO:0000256" key="5">
    <source>
        <dbReference type="ARBA" id="ARBA00022729"/>
    </source>
</evidence>
<evidence type="ECO:0000256" key="12">
    <source>
        <dbReference type="SAM" id="SignalP"/>
    </source>
</evidence>
<keyword evidence="4" id="KW-0858">Xylan degradation</keyword>
<evidence type="ECO:0000259" key="14">
    <source>
        <dbReference type="PROSITE" id="PS51173"/>
    </source>
</evidence>
<feature type="region of interest" description="Disordered" evidence="11">
    <location>
        <begin position="305"/>
        <end position="330"/>
    </location>
</feature>
<evidence type="ECO:0000256" key="9">
    <source>
        <dbReference type="ARBA" id="ARBA00023326"/>
    </source>
</evidence>
<feature type="signal peptide" evidence="12">
    <location>
        <begin position="1"/>
        <end position="20"/>
    </location>
</feature>
<comment type="similarity">
    <text evidence="2">Belongs to the faeC family.</text>
</comment>
<dbReference type="Gene3D" id="2.60.40.10">
    <property type="entry name" value="Immunoglobulins"/>
    <property type="match status" value="1"/>
</dbReference>
<keyword evidence="3" id="KW-0964">Secreted</keyword>
<accession>A0A2T0MYD0</accession>
<dbReference type="SUPFAM" id="SSF49384">
    <property type="entry name" value="Carbohydrate-binding domain"/>
    <property type="match status" value="1"/>
</dbReference>
<evidence type="ECO:0000256" key="6">
    <source>
        <dbReference type="ARBA" id="ARBA00022801"/>
    </source>
</evidence>
<dbReference type="EMBL" id="PVNG01000009">
    <property type="protein sequence ID" value="PRX64209.1"/>
    <property type="molecule type" value="Genomic_DNA"/>
</dbReference>
<evidence type="ECO:0000259" key="13">
    <source>
        <dbReference type="PROSITE" id="PS50853"/>
    </source>
</evidence>
<evidence type="ECO:0000256" key="2">
    <source>
        <dbReference type="ARBA" id="ARBA00010278"/>
    </source>
</evidence>
<comment type="caution">
    <text evidence="15">The sequence shown here is derived from an EMBL/GenBank/DDBJ whole genome shotgun (WGS) entry which is preliminary data.</text>
</comment>
<dbReference type="GO" id="GO:0030600">
    <property type="term" value="F:feruloyl esterase activity"/>
    <property type="evidence" value="ECO:0007669"/>
    <property type="project" value="InterPro"/>
</dbReference>
<evidence type="ECO:0000256" key="4">
    <source>
        <dbReference type="ARBA" id="ARBA00022651"/>
    </source>
</evidence>
<dbReference type="ESTHER" id="9actn-a0a2t0myd0">
    <property type="family name" value="FaeC"/>
</dbReference>
<feature type="compositionally biased region" description="Polar residues" evidence="11">
    <location>
        <begin position="50"/>
        <end position="61"/>
    </location>
</feature>
<feature type="domain" description="CBM2" evidence="14">
    <location>
        <begin position="406"/>
        <end position="514"/>
    </location>
</feature>
<dbReference type="GO" id="GO:0030247">
    <property type="term" value="F:polysaccharide binding"/>
    <property type="evidence" value="ECO:0007669"/>
    <property type="project" value="UniProtKB-UniRule"/>
</dbReference>
<dbReference type="InterPro" id="IPR001919">
    <property type="entry name" value="CBD2"/>
</dbReference>
<gene>
    <name evidence="15" type="ORF">B0I32_109137</name>
</gene>
<dbReference type="SUPFAM" id="SSF53474">
    <property type="entry name" value="alpha/beta-Hydrolases"/>
    <property type="match status" value="1"/>
</dbReference>
<dbReference type="InterPro" id="IPR013783">
    <property type="entry name" value="Ig-like_fold"/>
</dbReference>
<dbReference type="InterPro" id="IPR003961">
    <property type="entry name" value="FN3_dom"/>
</dbReference>
<feature type="chain" id="PRO_5038982268" evidence="12">
    <location>
        <begin position="21"/>
        <end position="514"/>
    </location>
</feature>
<dbReference type="InterPro" id="IPR012291">
    <property type="entry name" value="CBM2_carb-bd_dom_sf"/>
</dbReference>
<keyword evidence="5 12" id="KW-0732">Signal</keyword>
<dbReference type="InterPro" id="IPR008965">
    <property type="entry name" value="CBM2/CBM3_carb-bd_dom_sf"/>
</dbReference>
<feature type="domain" description="Fibronectin type-III" evidence="13">
    <location>
        <begin position="312"/>
        <end position="407"/>
    </location>
</feature>
<protein>
    <submittedName>
        <fullName evidence="15">Poly(3-hydroxybutyrate) depolymerase</fullName>
    </submittedName>
</protein>
<evidence type="ECO:0000313" key="16">
    <source>
        <dbReference type="Proteomes" id="UP000238312"/>
    </source>
</evidence>
<evidence type="ECO:0000256" key="7">
    <source>
        <dbReference type="ARBA" id="ARBA00023277"/>
    </source>
</evidence>
<keyword evidence="9" id="KW-0624">Polysaccharide degradation</keyword>
<feature type="compositionally biased region" description="Low complexity" evidence="11">
    <location>
        <begin position="26"/>
        <end position="41"/>
    </location>
</feature>
<dbReference type="InterPro" id="IPR029058">
    <property type="entry name" value="AB_hydrolase_fold"/>
</dbReference>
<dbReference type="PROSITE" id="PS50853">
    <property type="entry name" value="FN3"/>
    <property type="match status" value="1"/>
</dbReference>